<gene>
    <name evidence="2" type="ORF">PSA7680_01459</name>
</gene>
<feature type="compositionally biased region" description="Acidic residues" evidence="1">
    <location>
        <begin position="152"/>
        <end position="168"/>
    </location>
</feature>
<dbReference type="OrthoDB" id="8100830at2"/>
<feature type="region of interest" description="Disordered" evidence="1">
    <location>
        <begin position="25"/>
        <end position="44"/>
    </location>
</feature>
<proteinExistence type="predicted"/>
<organism evidence="2 3">
    <name type="scientific">Pseudoruegeria aquimaris</name>
    <dbReference type="NCBI Taxonomy" id="393663"/>
    <lineage>
        <taxon>Bacteria</taxon>
        <taxon>Pseudomonadati</taxon>
        <taxon>Pseudomonadota</taxon>
        <taxon>Alphaproteobacteria</taxon>
        <taxon>Rhodobacterales</taxon>
        <taxon>Roseobacteraceae</taxon>
        <taxon>Pseudoruegeria</taxon>
    </lineage>
</organism>
<dbReference type="RefSeq" id="WP_085868007.1">
    <property type="nucleotide sequence ID" value="NZ_FWFQ01000008.1"/>
</dbReference>
<name>A0A1Y5S3Q3_9RHOB</name>
<keyword evidence="3" id="KW-1185">Reference proteome</keyword>
<dbReference type="Pfam" id="PF11748">
    <property type="entry name" value="DUF3306"/>
    <property type="match status" value="1"/>
</dbReference>
<feature type="compositionally biased region" description="Basic and acidic residues" evidence="1">
    <location>
        <begin position="209"/>
        <end position="219"/>
    </location>
</feature>
<evidence type="ECO:0000313" key="3">
    <source>
        <dbReference type="Proteomes" id="UP000193409"/>
    </source>
</evidence>
<dbReference type="Proteomes" id="UP000193409">
    <property type="component" value="Unassembled WGS sequence"/>
</dbReference>
<protein>
    <recommendedName>
        <fullName evidence="4">DUF3306 domain-containing protein</fullName>
    </recommendedName>
</protein>
<dbReference type="AlphaFoldDB" id="A0A1Y5S3Q3"/>
<reference evidence="2 3" key="1">
    <citation type="submission" date="2017-03" db="EMBL/GenBank/DDBJ databases">
        <authorList>
            <person name="Afonso C.L."/>
            <person name="Miller P.J."/>
            <person name="Scott M.A."/>
            <person name="Spackman E."/>
            <person name="Goraichik I."/>
            <person name="Dimitrov K.M."/>
            <person name="Suarez D.L."/>
            <person name="Swayne D.E."/>
        </authorList>
    </citation>
    <scope>NUCLEOTIDE SEQUENCE [LARGE SCALE GENOMIC DNA]</scope>
    <source>
        <strain evidence="2 3">CECT 7680</strain>
    </source>
</reference>
<feature type="compositionally biased region" description="Low complexity" evidence="1">
    <location>
        <begin position="193"/>
        <end position="203"/>
    </location>
</feature>
<accession>A0A1Y5S3Q3</accession>
<feature type="region of interest" description="Disordered" evidence="1">
    <location>
        <begin position="140"/>
        <end position="219"/>
    </location>
</feature>
<sequence length="219" mass="23567">MSRSGDFWSRRKAAVEAEEAQAAAARDAARAAEEEAAREAAQAEMSDAEILAELDLPDPDTLSAGDDFSAFMAKAVPEHLRRRALRRLWVSNPTLANLDSLVDYGEDFTDAANVVETLQTSYQVGKGMLKHVQEMARQAAEKAEARAASEAGEAEAPDAEAPLPEEDAPILVSAASEDARPEPLPPTHAMTQAPAAPAEPAAPARRRMRFEFDTLREGT</sequence>
<dbReference type="EMBL" id="FWFQ01000008">
    <property type="protein sequence ID" value="SLN30495.1"/>
    <property type="molecule type" value="Genomic_DNA"/>
</dbReference>
<evidence type="ECO:0000313" key="2">
    <source>
        <dbReference type="EMBL" id="SLN30495.1"/>
    </source>
</evidence>
<evidence type="ECO:0008006" key="4">
    <source>
        <dbReference type="Google" id="ProtNLM"/>
    </source>
</evidence>
<dbReference type="InterPro" id="IPR021735">
    <property type="entry name" value="DUF3306"/>
</dbReference>
<feature type="compositionally biased region" description="Basic and acidic residues" evidence="1">
    <location>
        <begin position="27"/>
        <end position="38"/>
    </location>
</feature>
<evidence type="ECO:0000256" key="1">
    <source>
        <dbReference type="SAM" id="MobiDB-lite"/>
    </source>
</evidence>